<evidence type="ECO:0000313" key="1">
    <source>
        <dbReference type="EMBL" id="AWB83359.1"/>
    </source>
</evidence>
<dbReference type="AlphaFoldDB" id="A0A2S0WC62"/>
<dbReference type="Proteomes" id="UP000244754">
    <property type="component" value="Chromosome"/>
</dbReference>
<sequence>MRDPTRIPAVIAALRRAWEGQPDLSLPALIGIAANRGISWGSSDEELCGVLADMEAEHPALIDAPSGGHYTITTTGPAHIVTLCAGDIVVRSAADAGRIPAVWRAGSMRRTGPGLPLVIADTQGVDHRLGVTTLITAIDPTGAPSLSGLVKGQARGARWLVVLEDGKRAVVGRTIRLWEQLRREVIRSEVAYERIVSCAVGGALEVQPPGGVAPACLGRVERVLLLEA</sequence>
<dbReference type="EMBL" id="CP026948">
    <property type="protein sequence ID" value="AWB83359.1"/>
    <property type="molecule type" value="Genomic_DNA"/>
</dbReference>
<dbReference type="KEGG" id="clia:C3E79_01705"/>
<name>A0A2S0WC62_9CORY</name>
<keyword evidence="2" id="KW-1185">Reference proteome</keyword>
<protein>
    <submittedName>
        <fullName evidence="1">Uncharacterized protein</fullName>
    </submittedName>
</protein>
<proteinExistence type="predicted"/>
<reference evidence="2" key="1">
    <citation type="submission" date="2018-01" db="EMBL/GenBank/DDBJ databases">
        <authorList>
            <person name="Li J."/>
        </authorList>
    </citation>
    <scope>NUCLEOTIDE SEQUENCE [LARGE SCALE GENOMIC DNA]</scope>
    <source>
        <strain evidence="2">2184</strain>
    </source>
</reference>
<evidence type="ECO:0000313" key="2">
    <source>
        <dbReference type="Proteomes" id="UP000244754"/>
    </source>
</evidence>
<dbReference type="RefSeq" id="WP_108403353.1">
    <property type="nucleotide sequence ID" value="NZ_CP026948.1"/>
</dbReference>
<gene>
    <name evidence="1" type="ORF">C3E79_01705</name>
</gene>
<accession>A0A2S0WC62</accession>
<dbReference type="OrthoDB" id="4415055at2"/>
<organism evidence="1 2">
    <name type="scientific">Corynebacterium liangguodongii</name>
    <dbReference type="NCBI Taxonomy" id="2079535"/>
    <lineage>
        <taxon>Bacteria</taxon>
        <taxon>Bacillati</taxon>
        <taxon>Actinomycetota</taxon>
        <taxon>Actinomycetes</taxon>
        <taxon>Mycobacteriales</taxon>
        <taxon>Corynebacteriaceae</taxon>
        <taxon>Corynebacterium</taxon>
    </lineage>
</organism>